<gene>
    <name evidence="1" type="ORF">METZ01_LOCUS314436</name>
</gene>
<dbReference type="AlphaFoldDB" id="A0A382NPB7"/>
<dbReference type="EMBL" id="UINC01101059">
    <property type="protein sequence ID" value="SVC61582.1"/>
    <property type="molecule type" value="Genomic_DNA"/>
</dbReference>
<protein>
    <submittedName>
        <fullName evidence="1">Uncharacterized protein</fullName>
    </submittedName>
</protein>
<proteinExistence type="predicted"/>
<accession>A0A382NPB7</accession>
<sequence>MAKLNISKTGSMKTKKYFSKRKKRLNLQPQLTWCLSSVGRAMD</sequence>
<name>A0A382NPB7_9ZZZZ</name>
<evidence type="ECO:0000313" key="1">
    <source>
        <dbReference type="EMBL" id="SVC61582.1"/>
    </source>
</evidence>
<reference evidence="1" key="1">
    <citation type="submission" date="2018-05" db="EMBL/GenBank/DDBJ databases">
        <authorList>
            <person name="Lanie J.A."/>
            <person name="Ng W.-L."/>
            <person name="Kazmierczak K.M."/>
            <person name="Andrzejewski T.M."/>
            <person name="Davidsen T.M."/>
            <person name="Wayne K.J."/>
            <person name="Tettelin H."/>
            <person name="Glass J.I."/>
            <person name="Rusch D."/>
            <person name="Podicherti R."/>
            <person name="Tsui H.-C.T."/>
            <person name="Winkler M.E."/>
        </authorList>
    </citation>
    <scope>NUCLEOTIDE SEQUENCE</scope>
</reference>
<organism evidence="1">
    <name type="scientific">marine metagenome</name>
    <dbReference type="NCBI Taxonomy" id="408172"/>
    <lineage>
        <taxon>unclassified sequences</taxon>
        <taxon>metagenomes</taxon>
        <taxon>ecological metagenomes</taxon>
    </lineage>
</organism>